<protein>
    <submittedName>
        <fullName evidence="5">Transcriptional regulator</fullName>
    </submittedName>
</protein>
<dbReference type="PROSITE" id="PS51118">
    <property type="entry name" value="HTH_HXLR"/>
    <property type="match status" value="1"/>
</dbReference>
<keyword evidence="2" id="KW-0238">DNA-binding</keyword>
<dbReference type="RefSeq" id="WP_213361912.1">
    <property type="nucleotide sequence ID" value="NZ_BSFM01000007.1"/>
</dbReference>
<dbReference type="EMBL" id="BSFM01000007">
    <property type="protein sequence ID" value="GLK83561.1"/>
    <property type="molecule type" value="Genomic_DNA"/>
</dbReference>
<evidence type="ECO:0000313" key="6">
    <source>
        <dbReference type="Proteomes" id="UP001143330"/>
    </source>
</evidence>
<evidence type="ECO:0000256" key="1">
    <source>
        <dbReference type="ARBA" id="ARBA00023015"/>
    </source>
</evidence>
<dbReference type="Pfam" id="PF01638">
    <property type="entry name" value="HxlR"/>
    <property type="match status" value="1"/>
</dbReference>
<organism evidence="5 6">
    <name type="scientific">Ancylobacter defluvii</name>
    <dbReference type="NCBI Taxonomy" id="1282440"/>
    <lineage>
        <taxon>Bacteria</taxon>
        <taxon>Pseudomonadati</taxon>
        <taxon>Pseudomonadota</taxon>
        <taxon>Alphaproteobacteria</taxon>
        <taxon>Hyphomicrobiales</taxon>
        <taxon>Xanthobacteraceae</taxon>
        <taxon>Ancylobacter</taxon>
    </lineage>
</organism>
<comment type="caution">
    <text evidence="5">The sequence shown here is derived from an EMBL/GenBank/DDBJ whole genome shotgun (WGS) entry which is preliminary data.</text>
</comment>
<accession>A0A9W6NAK2</accession>
<reference evidence="5" key="2">
    <citation type="submission" date="2023-01" db="EMBL/GenBank/DDBJ databases">
        <authorList>
            <person name="Sun Q."/>
            <person name="Evtushenko L."/>
        </authorList>
    </citation>
    <scope>NUCLEOTIDE SEQUENCE</scope>
    <source>
        <strain evidence="5">VKM B-2789</strain>
    </source>
</reference>
<keyword evidence="1" id="KW-0805">Transcription regulation</keyword>
<evidence type="ECO:0000259" key="4">
    <source>
        <dbReference type="PROSITE" id="PS51118"/>
    </source>
</evidence>
<dbReference type="SUPFAM" id="SSF46785">
    <property type="entry name" value="Winged helix' DNA-binding domain"/>
    <property type="match status" value="1"/>
</dbReference>
<dbReference type="GO" id="GO:0003677">
    <property type="term" value="F:DNA binding"/>
    <property type="evidence" value="ECO:0007669"/>
    <property type="project" value="UniProtKB-KW"/>
</dbReference>
<dbReference type="Proteomes" id="UP001143330">
    <property type="component" value="Unassembled WGS sequence"/>
</dbReference>
<evidence type="ECO:0000256" key="2">
    <source>
        <dbReference type="ARBA" id="ARBA00023125"/>
    </source>
</evidence>
<evidence type="ECO:0000313" key="5">
    <source>
        <dbReference type="EMBL" id="GLK83561.1"/>
    </source>
</evidence>
<gene>
    <name evidence="5" type="ORF">GCM10017653_16300</name>
</gene>
<name>A0A9W6NAK2_9HYPH</name>
<dbReference type="InterPro" id="IPR036390">
    <property type="entry name" value="WH_DNA-bd_sf"/>
</dbReference>
<dbReference type="Gene3D" id="1.10.10.10">
    <property type="entry name" value="Winged helix-like DNA-binding domain superfamily/Winged helix DNA-binding domain"/>
    <property type="match status" value="1"/>
</dbReference>
<dbReference type="PANTHER" id="PTHR33204">
    <property type="entry name" value="TRANSCRIPTIONAL REGULATOR, MARR FAMILY"/>
    <property type="match status" value="1"/>
</dbReference>
<proteinExistence type="predicted"/>
<dbReference type="AlphaFoldDB" id="A0A9W6NAK2"/>
<dbReference type="InterPro" id="IPR002577">
    <property type="entry name" value="HTH_HxlR"/>
</dbReference>
<keyword evidence="6" id="KW-1185">Reference proteome</keyword>
<dbReference type="InterPro" id="IPR036388">
    <property type="entry name" value="WH-like_DNA-bd_sf"/>
</dbReference>
<feature type="domain" description="HTH hxlR-type" evidence="4">
    <location>
        <begin position="11"/>
        <end position="108"/>
    </location>
</feature>
<evidence type="ECO:0000256" key="3">
    <source>
        <dbReference type="ARBA" id="ARBA00023163"/>
    </source>
</evidence>
<sequence>MNEKNISLLRCPVARGLESVGDTWSILILRDAFAGLTRFDQFRKNLGIAPTMLTKRLAALTDDGLLEKRLYSERPPREEYVLTEAGQDFLPVLMMIGAWAQRNCGENLARYIDDETGVEIQPIGVDAMTGAKLGSRPMRMSLTNTGN</sequence>
<keyword evidence="3" id="KW-0804">Transcription</keyword>
<dbReference type="PANTHER" id="PTHR33204:SF17">
    <property type="entry name" value="TRANSCRIPTIONAL REGULATORY PROTEIN"/>
    <property type="match status" value="1"/>
</dbReference>
<reference evidence="5" key="1">
    <citation type="journal article" date="2014" name="Int. J. Syst. Evol. Microbiol.">
        <title>Complete genome sequence of Corynebacterium casei LMG S-19264T (=DSM 44701T), isolated from a smear-ripened cheese.</title>
        <authorList>
            <consortium name="US DOE Joint Genome Institute (JGI-PGF)"/>
            <person name="Walter F."/>
            <person name="Albersmeier A."/>
            <person name="Kalinowski J."/>
            <person name="Ruckert C."/>
        </authorList>
    </citation>
    <scope>NUCLEOTIDE SEQUENCE</scope>
    <source>
        <strain evidence="5">VKM B-2789</strain>
    </source>
</reference>